<evidence type="ECO:0000313" key="7">
    <source>
        <dbReference type="EMBL" id="KAK2118312.1"/>
    </source>
</evidence>
<dbReference type="Pfam" id="PF01585">
    <property type="entry name" value="G-patch"/>
    <property type="match status" value="1"/>
</dbReference>
<dbReference type="PROSITE" id="PS50174">
    <property type="entry name" value="G_PATCH"/>
    <property type="match status" value="1"/>
</dbReference>
<proteinExistence type="predicted"/>
<keyword evidence="8" id="KW-1185">Reference proteome</keyword>
<keyword evidence="3" id="KW-0508">mRNA splicing</keyword>
<comment type="subcellular location">
    <subcellularLocation>
        <location evidence="1">Nucleus</location>
    </subcellularLocation>
</comment>
<dbReference type="SMART" id="SM00443">
    <property type="entry name" value="G_patch"/>
    <property type="match status" value="1"/>
</dbReference>
<evidence type="ECO:0000256" key="3">
    <source>
        <dbReference type="ARBA" id="ARBA00023187"/>
    </source>
</evidence>
<keyword evidence="2" id="KW-0507">mRNA processing</keyword>
<name>A0ABQ9WD61_SAGOE</name>
<gene>
    <name evidence="7" type="primary">SUGP1_2</name>
    <name evidence="7" type="ORF">P7K49_005199</name>
</gene>
<reference evidence="7 8" key="1">
    <citation type="submission" date="2023-05" db="EMBL/GenBank/DDBJ databases">
        <title>B98-5 Cell Line De Novo Hybrid Assembly: An Optical Mapping Approach.</title>
        <authorList>
            <person name="Kananen K."/>
            <person name="Auerbach J.A."/>
            <person name="Kautto E."/>
            <person name="Blachly J.S."/>
        </authorList>
    </citation>
    <scope>NUCLEOTIDE SEQUENCE [LARGE SCALE GENOMIC DNA]</scope>
    <source>
        <strain evidence="7">B95-8</strain>
        <tissue evidence="7">Cell line</tissue>
    </source>
</reference>
<comment type="caution">
    <text evidence="7">The sequence shown here is derived from an EMBL/GenBank/DDBJ whole genome shotgun (WGS) entry which is preliminary data.</text>
</comment>
<feature type="region of interest" description="Disordered" evidence="5">
    <location>
        <begin position="169"/>
        <end position="214"/>
    </location>
</feature>
<dbReference type="EMBL" id="JASSZA010000002">
    <property type="protein sequence ID" value="KAK2118312.1"/>
    <property type="molecule type" value="Genomic_DNA"/>
</dbReference>
<evidence type="ECO:0000256" key="2">
    <source>
        <dbReference type="ARBA" id="ARBA00022664"/>
    </source>
</evidence>
<evidence type="ECO:0000259" key="6">
    <source>
        <dbReference type="PROSITE" id="PS50174"/>
    </source>
</evidence>
<keyword evidence="4" id="KW-0539">Nucleus</keyword>
<protein>
    <submittedName>
        <fullName evidence="7">SURP and G-patch domain-containing protein 1</fullName>
    </submittedName>
</protein>
<dbReference type="PANTHER" id="PTHR23340:SF3">
    <property type="entry name" value="SURP AND G-PATCH DOMAIN-CONTAINING PROTEIN 1"/>
    <property type="match status" value="1"/>
</dbReference>
<evidence type="ECO:0000313" key="8">
    <source>
        <dbReference type="Proteomes" id="UP001266305"/>
    </source>
</evidence>
<sequence>MKRKQNSHSVPQGARYEKQKSLGLVGVTELLDAQKKPLKEQQEMHQTYDVIMEHKRAMQDMQLLWEKTHRYHSDEEVDSELGTQEHPLRRMEMDMTRECAEQLTKMGQAKHFIRAFLPLGKPKKFMETFKALTEGREPEYSKFKECKLTEENFGYQMLMKMGWKEGEGLGSEGQGIKNPVNKCTTRAGGAGSDTVTGRLRSPRKTPSTRPSARG</sequence>
<feature type="compositionally biased region" description="Polar residues" evidence="5">
    <location>
        <begin position="204"/>
        <end position="214"/>
    </location>
</feature>
<dbReference type="Proteomes" id="UP001266305">
    <property type="component" value="Unassembled WGS sequence"/>
</dbReference>
<evidence type="ECO:0000256" key="5">
    <source>
        <dbReference type="SAM" id="MobiDB-lite"/>
    </source>
</evidence>
<accession>A0ABQ9WD61</accession>
<evidence type="ECO:0000256" key="1">
    <source>
        <dbReference type="ARBA" id="ARBA00004123"/>
    </source>
</evidence>
<evidence type="ECO:0000256" key="4">
    <source>
        <dbReference type="ARBA" id="ARBA00023242"/>
    </source>
</evidence>
<feature type="domain" description="G-patch" evidence="6">
    <location>
        <begin position="150"/>
        <end position="180"/>
    </location>
</feature>
<organism evidence="7 8">
    <name type="scientific">Saguinus oedipus</name>
    <name type="common">Cotton-top tamarin</name>
    <name type="synonym">Oedipomidas oedipus</name>
    <dbReference type="NCBI Taxonomy" id="9490"/>
    <lineage>
        <taxon>Eukaryota</taxon>
        <taxon>Metazoa</taxon>
        <taxon>Chordata</taxon>
        <taxon>Craniata</taxon>
        <taxon>Vertebrata</taxon>
        <taxon>Euteleostomi</taxon>
        <taxon>Mammalia</taxon>
        <taxon>Eutheria</taxon>
        <taxon>Euarchontoglires</taxon>
        <taxon>Primates</taxon>
        <taxon>Haplorrhini</taxon>
        <taxon>Platyrrhini</taxon>
        <taxon>Cebidae</taxon>
        <taxon>Callitrichinae</taxon>
        <taxon>Saguinus</taxon>
    </lineage>
</organism>
<dbReference type="InterPro" id="IPR040169">
    <property type="entry name" value="SUGP1/2"/>
</dbReference>
<dbReference type="InterPro" id="IPR000467">
    <property type="entry name" value="G_patch_dom"/>
</dbReference>
<dbReference type="PANTHER" id="PTHR23340">
    <property type="entry name" value="ARGININE/SERINE RICH SPLICING FACTOR SF4/14"/>
    <property type="match status" value="1"/>
</dbReference>